<evidence type="ECO:0000313" key="2">
    <source>
        <dbReference type="Proteomes" id="UP000029060"/>
    </source>
</evidence>
<dbReference type="STRING" id="78345.BMERY_0814"/>
<comment type="caution">
    <text evidence="1">The sequence shown here is derived from an EMBL/GenBank/DDBJ whole genome shotgun (WGS) entry which is preliminary data.</text>
</comment>
<keyword evidence="2" id="KW-1185">Reference proteome</keyword>
<gene>
    <name evidence="1" type="ORF">BMERY_0814</name>
</gene>
<dbReference type="eggNOG" id="ENOG5032VFK">
    <property type="taxonomic scope" value="Bacteria"/>
</dbReference>
<dbReference type="OrthoDB" id="7823211at2"/>
<proteinExistence type="predicted"/>
<protein>
    <submittedName>
        <fullName evidence="1">Uncharacterized protein</fullName>
    </submittedName>
</protein>
<name>A0A087BH24_9BIFI</name>
<dbReference type="Proteomes" id="UP000029060">
    <property type="component" value="Unassembled WGS sequence"/>
</dbReference>
<reference evidence="1 2" key="1">
    <citation type="submission" date="2014-03" db="EMBL/GenBank/DDBJ databases">
        <title>Genomics of Bifidobacteria.</title>
        <authorList>
            <person name="Ventura M."/>
            <person name="Milani C."/>
            <person name="Lugli G.A."/>
        </authorList>
    </citation>
    <scope>NUCLEOTIDE SEQUENCE [LARGE SCALE GENOMIC DNA]</scope>
    <source>
        <strain evidence="1 2">LMG 11341</strain>
    </source>
</reference>
<sequence length="247" mass="28923">MKNQYFGDVGDYGKYGLLRFIAKRGVTIAVNWYLTPDDQSNDGHIRGYLTNDRDRKYDPELFDVLREMSIHKEKNVGRFAEREMIPGTIYFDSIVQPQLSDSTLSVTDKRLARERWHQQALAGCYGPELVFMDPDNGLREGSPTARKDAQKFVYASEVYSYYNRGQDVFYYCHKGRRTETQWEKAKRIMQESCPDAVMLGITYHRGTQRSYIFVLHPEKEKLYRVLLKDFLETAWKDCFTSEPISQA</sequence>
<evidence type="ECO:0000313" key="1">
    <source>
        <dbReference type="EMBL" id="KFI70324.1"/>
    </source>
</evidence>
<dbReference type="RefSeq" id="WP_033523807.1">
    <property type="nucleotide sequence ID" value="NZ_JGZC01000006.1"/>
</dbReference>
<accession>A0A087BH24</accession>
<dbReference type="AlphaFoldDB" id="A0A087BH24"/>
<dbReference type="EMBL" id="JGZC01000006">
    <property type="protein sequence ID" value="KFI70324.1"/>
    <property type="molecule type" value="Genomic_DNA"/>
</dbReference>
<organism evidence="1 2">
    <name type="scientific">Bifidobacterium merycicum</name>
    <dbReference type="NCBI Taxonomy" id="78345"/>
    <lineage>
        <taxon>Bacteria</taxon>
        <taxon>Bacillati</taxon>
        <taxon>Actinomycetota</taxon>
        <taxon>Actinomycetes</taxon>
        <taxon>Bifidobacteriales</taxon>
        <taxon>Bifidobacteriaceae</taxon>
        <taxon>Bifidobacterium</taxon>
    </lineage>
</organism>